<keyword evidence="1" id="KW-1133">Transmembrane helix</keyword>
<feature type="transmembrane region" description="Helical" evidence="1">
    <location>
        <begin position="143"/>
        <end position="166"/>
    </location>
</feature>
<evidence type="ECO:0000256" key="1">
    <source>
        <dbReference type="SAM" id="Phobius"/>
    </source>
</evidence>
<dbReference type="Proteomes" id="UP001430954">
    <property type="component" value="Unassembled WGS sequence"/>
</dbReference>
<protein>
    <submittedName>
        <fullName evidence="2">DUF4386 domain-containing protein</fullName>
    </submittedName>
</protein>
<evidence type="ECO:0000313" key="2">
    <source>
        <dbReference type="EMBL" id="MBZ4040305.1"/>
    </source>
</evidence>
<dbReference type="EMBL" id="JAINZW010000006">
    <property type="protein sequence ID" value="MBZ4040305.1"/>
    <property type="molecule type" value="Genomic_DNA"/>
</dbReference>
<comment type="caution">
    <text evidence="2">The sequence shown here is derived from an EMBL/GenBank/DDBJ whole genome shotgun (WGS) entry which is preliminary data.</text>
</comment>
<gene>
    <name evidence="2" type="ORF">K6753_12270</name>
</gene>
<evidence type="ECO:0000313" key="3">
    <source>
        <dbReference type="Proteomes" id="UP001430954"/>
    </source>
</evidence>
<feature type="transmembrane region" description="Helical" evidence="1">
    <location>
        <begin position="91"/>
        <end position="115"/>
    </location>
</feature>
<organism evidence="2 3">
    <name type="scientific">Novilysobacter selenitireducens</name>
    <dbReference type="NCBI Taxonomy" id="2872639"/>
    <lineage>
        <taxon>Bacteria</taxon>
        <taxon>Pseudomonadati</taxon>
        <taxon>Pseudomonadota</taxon>
        <taxon>Gammaproteobacteria</taxon>
        <taxon>Lysobacterales</taxon>
        <taxon>Lysobacteraceae</taxon>
        <taxon>Novilysobacter</taxon>
    </lineage>
</organism>
<feature type="transmembrane region" description="Helical" evidence="1">
    <location>
        <begin position="20"/>
        <end position="41"/>
    </location>
</feature>
<keyword evidence="3" id="KW-1185">Reference proteome</keyword>
<accession>A0ABS7T8Z1</accession>
<keyword evidence="1" id="KW-0472">Membrane</keyword>
<name>A0ABS7T8Z1_9GAMM</name>
<dbReference type="InterPro" id="IPR025495">
    <property type="entry name" value="DUF4386"/>
</dbReference>
<dbReference type="Pfam" id="PF14329">
    <property type="entry name" value="DUF4386"/>
    <property type="match status" value="1"/>
</dbReference>
<feature type="transmembrane region" description="Helical" evidence="1">
    <location>
        <begin position="178"/>
        <end position="198"/>
    </location>
</feature>
<dbReference type="RefSeq" id="WP_223676758.1">
    <property type="nucleotide sequence ID" value="NZ_JAINZW010000006.1"/>
</dbReference>
<sequence>MSTRIVDMPPQLAARWAGALYLAIIVGGLFAEAFVRGALIVPGDPAATAANVLQNEGLYRLGFTVHLAYLACAVVVSVILYDLLRRVGPGLALLALCLNLVGIAVEASSLLQLLAPLRVLGDPALAVLPAAHVQAMAYAPARLFANGFGMGLVFFGGFCIAIGTLIARSRFLPRLLGLLMVLAGVCYIVNSFAGFLSPALGARLFPWILLPCLVAELSLALWLLVKGVDARQLP</sequence>
<keyword evidence="1" id="KW-0812">Transmembrane</keyword>
<proteinExistence type="predicted"/>
<feature type="transmembrane region" description="Helical" evidence="1">
    <location>
        <begin position="61"/>
        <end position="84"/>
    </location>
</feature>
<reference evidence="2 3" key="1">
    <citation type="submission" date="2021-09" db="EMBL/GenBank/DDBJ databases">
        <title>Lysobacter sp. 13A isolated from the river sediment.</title>
        <authorList>
            <person name="Liu H."/>
            <person name="Li S."/>
            <person name="Mao S."/>
        </authorList>
    </citation>
    <scope>NUCLEOTIDE SEQUENCE [LARGE SCALE GENOMIC DNA]</scope>
    <source>
        <strain evidence="2 3">13A</strain>
    </source>
</reference>
<feature type="transmembrane region" description="Helical" evidence="1">
    <location>
        <begin position="204"/>
        <end position="225"/>
    </location>
</feature>